<dbReference type="InterPro" id="IPR004835">
    <property type="entry name" value="Chitin_synth"/>
</dbReference>
<feature type="transmembrane region" description="Helical" evidence="18">
    <location>
        <begin position="1642"/>
        <end position="1665"/>
    </location>
</feature>
<evidence type="ECO:0000256" key="16">
    <source>
        <dbReference type="PROSITE-ProRule" id="PRU00782"/>
    </source>
</evidence>
<dbReference type="SUPFAM" id="SSF55856">
    <property type="entry name" value="Cytochrome b5-like heme/steroid binding domain"/>
    <property type="match status" value="1"/>
</dbReference>
<dbReference type="GO" id="GO:0016459">
    <property type="term" value="C:myosin complex"/>
    <property type="evidence" value="ECO:0007669"/>
    <property type="project" value="UniProtKB-KW"/>
</dbReference>
<evidence type="ECO:0000259" key="19">
    <source>
        <dbReference type="PROSITE" id="PS51456"/>
    </source>
</evidence>
<keyword evidence="8 16" id="KW-0067">ATP-binding</keyword>
<keyword evidence="11 18" id="KW-0472">Membrane</keyword>
<evidence type="ECO:0000256" key="6">
    <source>
        <dbReference type="ARBA" id="ARBA00022692"/>
    </source>
</evidence>
<protein>
    <recommendedName>
        <fullName evidence="2">chitin synthase</fullName>
        <ecNumber evidence="2">2.4.1.16</ecNumber>
    </recommendedName>
</protein>
<accession>A0AAE8N413</accession>
<feature type="transmembrane region" description="Helical" evidence="18">
    <location>
        <begin position="914"/>
        <end position="934"/>
    </location>
</feature>
<dbReference type="InterPro" id="IPR001609">
    <property type="entry name" value="Myosin_head_motor_dom-like"/>
</dbReference>
<keyword evidence="13" id="KW-0325">Glycoprotein</keyword>
<evidence type="ECO:0000313" key="21">
    <source>
        <dbReference type="EMBL" id="SPO05885.1"/>
    </source>
</evidence>
<dbReference type="Pfam" id="PF08766">
    <property type="entry name" value="DEK_C"/>
    <property type="match status" value="1"/>
</dbReference>
<dbReference type="Gene3D" id="1.10.10.60">
    <property type="entry name" value="Homeodomain-like"/>
    <property type="match status" value="1"/>
</dbReference>
<feature type="region of interest" description="Disordered" evidence="17">
    <location>
        <begin position="576"/>
        <end position="642"/>
    </location>
</feature>
<dbReference type="SUPFAM" id="SSF53448">
    <property type="entry name" value="Nucleotide-diphospho-sugar transferases"/>
    <property type="match status" value="1"/>
</dbReference>
<gene>
    <name evidence="21" type="ORF">DNG_08574</name>
</gene>
<dbReference type="GO" id="GO:0005524">
    <property type="term" value="F:ATP binding"/>
    <property type="evidence" value="ECO:0007669"/>
    <property type="project" value="UniProtKB-UniRule"/>
</dbReference>
<feature type="domain" description="Myosin motor" evidence="19">
    <location>
        <begin position="1"/>
        <end position="770"/>
    </location>
</feature>
<evidence type="ECO:0000256" key="18">
    <source>
        <dbReference type="SAM" id="Phobius"/>
    </source>
</evidence>
<dbReference type="Gene3D" id="3.90.550.10">
    <property type="entry name" value="Spore Coat Polysaccharide Biosynthesis Protein SpsA, Chain A"/>
    <property type="match status" value="1"/>
</dbReference>
<dbReference type="PANTHER" id="PTHR22914:SF45">
    <property type="entry name" value="CHITIN SYNTHASE"/>
    <property type="match status" value="1"/>
</dbReference>
<name>A0AAE8N413_9PEZI</name>
<evidence type="ECO:0000256" key="12">
    <source>
        <dbReference type="ARBA" id="ARBA00023175"/>
    </source>
</evidence>
<evidence type="ECO:0000256" key="5">
    <source>
        <dbReference type="ARBA" id="ARBA00022679"/>
    </source>
</evidence>
<dbReference type="InterPro" id="IPR027417">
    <property type="entry name" value="P-loop_NTPase"/>
</dbReference>
<dbReference type="Pfam" id="PF00173">
    <property type="entry name" value="Cyt-b5"/>
    <property type="match status" value="1"/>
</dbReference>
<evidence type="ECO:0000256" key="15">
    <source>
        <dbReference type="ARBA" id="ARBA00049510"/>
    </source>
</evidence>
<feature type="region of interest" description="Disordered" evidence="17">
    <location>
        <begin position="1"/>
        <end position="21"/>
    </location>
</feature>
<evidence type="ECO:0000256" key="14">
    <source>
        <dbReference type="ARBA" id="ARBA00023203"/>
    </source>
</evidence>
<comment type="subcellular location">
    <subcellularLocation>
        <location evidence="1">Cell membrane</location>
        <topology evidence="1">Multi-pass membrane protein</topology>
    </subcellularLocation>
</comment>
<evidence type="ECO:0000256" key="1">
    <source>
        <dbReference type="ARBA" id="ARBA00004651"/>
    </source>
</evidence>
<keyword evidence="4" id="KW-0328">Glycosyltransferase</keyword>
<keyword evidence="5" id="KW-0808">Transferase</keyword>
<dbReference type="GO" id="GO:0003774">
    <property type="term" value="F:cytoskeletal motor activity"/>
    <property type="evidence" value="ECO:0007669"/>
    <property type="project" value="UniProtKB-UniRule"/>
</dbReference>
<keyword evidence="3" id="KW-1003">Cell membrane</keyword>
<dbReference type="FunFam" id="1.10.10.60:FF:000337">
    <property type="entry name" value="Chitin synthase 8"/>
    <property type="match status" value="1"/>
</dbReference>
<evidence type="ECO:0000313" key="22">
    <source>
        <dbReference type="Proteomes" id="UP001187682"/>
    </source>
</evidence>
<comment type="caution">
    <text evidence="21">The sequence shown here is derived from an EMBL/GenBank/DDBJ whole genome shotgun (WGS) entry which is preliminary data.</text>
</comment>
<keyword evidence="6 18" id="KW-0812">Transmembrane</keyword>
<evidence type="ECO:0000256" key="13">
    <source>
        <dbReference type="ARBA" id="ARBA00023180"/>
    </source>
</evidence>
<dbReference type="EC" id="2.4.1.16" evidence="2"/>
<feature type="region of interest" description="Disordered" evidence="17">
    <location>
        <begin position="285"/>
        <end position="306"/>
    </location>
</feature>
<dbReference type="SUPFAM" id="SSF109715">
    <property type="entry name" value="DEK C-terminal domain"/>
    <property type="match status" value="1"/>
</dbReference>
<organism evidence="21 22">
    <name type="scientific">Cephalotrichum gorgonifer</name>
    <dbReference type="NCBI Taxonomy" id="2041049"/>
    <lineage>
        <taxon>Eukaryota</taxon>
        <taxon>Fungi</taxon>
        <taxon>Dikarya</taxon>
        <taxon>Ascomycota</taxon>
        <taxon>Pezizomycotina</taxon>
        <taxon>Sordariomycetes</taxon>
        <taxon>Hypocreomycetidae</taxon>
        <taxon>Microascales</taxon>
        <taxon>Microascaceae</taxon>
        <taxon>Cephalotrichum</taxon>
    </lineage>
</organism>
<dbReference type="FunFam" id="3.40.850.10:FF:000055">
    <property type="entry name" value="Chitin synthase ChsE"/>
    <property type="match status" value="1"/>
</dbReference>
<dbReference type="GO" id="GO:0030428">
    <property type="term" value="C:cell septum"/>
    <property type="evidence" value="ECO:0007669"/>
    <property type="project" value="TreeGrafter"/>
</dbReference>
<evidence type="ECO:0000256" key="8">
    <source>
        <dbReference type="ARBA" id="ARBA00022840"/>
    </source>
</evidence>
<keyword evidence="10 16" id="KW-0518">Myosin</keyword>
<feature type="transmembrane region" description="Helical" evidence="18">
    <location>
        <begin position="1192"/>
        <end position="1211"/>
    </location>
</feature>
<keyword evidence="22" id="KW-1185">Reference proteome</keyword>
<feature type="transmembrane region" description="Helical" evidence="18">
    <location>
        <begin position="875"/>
        <end position="894"/>
    </location>
</feature>
<dbReference type="SUPFAM" id="SSF52540">
    <property type="entry name" value="P-loop containing nucleoside triphosphate hydrolases"/>
    <property type="match status" value="1"/>
</dbReference>
<dbReference type="InterPro" id="IPR036400">
    <property type="entry name" value="Cyt_B5-like_heme/steroid_sf"/>
</dbReference>
<dbReference type="Pfam" id="PF03142">
    <property type="entry name" value="Chitin_synth_2"/>
    <property type="match status" value="1"/>
</dbReference>
<comment type="caution">
    <text evidence="16">Lacks conserved residue(s) required for the propagation of feature annotation.</text>
</comment>
<dbReference type="Gene3D" id="1.20.58.530">
    <property type="match status" value="1"/>
</dbReference>
<evidence type="ECO:0000256" key="7">
    <source>
        <dbReference type="ARBA" id="ARBA00022741"/>
    </source>
</evidence>
<dbReference type="GO" id="GO:0006031">
    <property type="term" value="P:chitin biosynthetic process"/>
    <property type="evidence" value="ECO:0007669"/>
    <property type="project" value="TreeGrafter"/>
</dbReference>
<dbReference type="PROSITE" id="PS51456">
    <property type="entry name" value="MYOSIN_MOTOR"/>
    <property type="match status" value="1"/>
</dbReference>
<reference evidence="21" key="1">
    <citation type="submission" date="2018-03" db="EMBL/GenBank/DDBJ databases">
        <authorList>
            <person name="Guldener U."/>
        </authorList>
    </citation>
    <scope>NUCLEOTIDE SEQUENCE</scope>
</reference>
<sequence length="1861" mass="206571">MSLPPFGGGSGAPAQPSLPALPAHLQSDTQLTAHLASRFHASAPTARLSSHAIVSINNYASSAKGIDGGKDGSAMAAAEEMAERAFLRLGHRSENQAVVFLGESGSGKTTLRSHLLTALLNKTSTPLSTKLSMAAYVFDTLTTTKSTTTPTASKAGLFYELQYDTSTTTNPVLLGGKLLDHRLERSRIADVPTGERNFHVLYYLLAGTTAAEKAHLGIDHASGPQKRWKYLGHPTQLKVGIDDAEGFNLFKNALRKLEFPRSEIAEICQILACILHIGQLEFESTSDTTPQADDSGGFSHEGGNTTTTVKNKDTLNILAAFLGVNASDLQTTLGYKTKMIHKERVTLMLDPAGSRAHAGELARTLYSLLVAYIIESMNQKLCASEETIANTVSIIDFPGFAQQSSTGSTLDQLLNNAAGEALYNLTLRNFFDRKADMLESEEVAVTATSYFDNSDTVKGLLKPGNGLLSILDDQTRRNRTDMQLLESLRKRFEGKNPAISVSSATARLPGSNFATENTAATFTVKHFAGEVEYPVKSLIEENSEVISGDLLNMFQRTKSEFVGRLFGQEAVQAIRHPKEKSTVMQATISSKPMRAPSVMSRKGRGGGRPPRVDRRQQQEELDGMSEAGESRKGSGAPSEQGASGQFLASLENVTKAVTDPAVNAYFVFCLKSNDKRITNQFDSKCVRAQVQTFGIAEISQRLRSADFSLFLPFGEFLGLADTDTMLIGTERERVELVVEEKRWPGNEVKVGSTGVFLSERCWMEIGQLADTYSASGGFGISEQGDGTTPHDVSPYAASKERLLSAGNTPMGYGEKGKSGYFGGDVDARSEAGVSAFGGGDMFKNLDTRDQMAERTEEKELEEVEEYRDSPSRKRWVFVVYLLTWFIPDFLIRYVGRKPRKDVRTAWREKLAINILIWLFCLLAAFFIVVFPLILCPKQYVFSSDELSAYDGKDGNGAYVSIRGLVFDLEAYAPHHYPPNPIVPTDDLLDYAGKDISTLFPVQVSALCRGKDGEVNPAVTLSYKSTNFSGSPLLINKDDTNAHYHDFRSFNDDYRPQWYYQQREMLKGGYLKGSVGYSAQYVSTISKRDRDPRKVAIIGSRVYDLTEYIKGAVNLQPKPDDKNPPTDLNLRKFMEDDLIAIFEAKSGEDITEYWDKLSMSTARKQRMMTCLNNLFFVGDLDTRNSARCKFAEYLILAVSIMLASVIAFKFFAALQFSTKNIPEVIDKFVMCQIPAYTEDEDSLRRAIDSAARMKYDDKRKLLVVVCDGMIIGQGNDRPTPRIVLDILGVPESVSPEALSFESLGEGLKQHNMGKVYSGLYEVQGHIVPFLVIVKVGKPSEVARPGNRGKRDSQMVLMRFLNRVHYNLPMSPLELEMYHQIRNIIGVNPTFYEFMFQIDADTVVAPDSATRMISAFLNDTRIIAVCGETALSNAKSSFITMIQVYEYYISHNLSKAFESLFGSVTCLPGCFSMYRIRAAETGKPLFVSREVVEAYSTIRVDTLHMKNLLHLGEDRYLTTLLLKFHSRYKTKYIFEAHAWTIAPDSWGVFLSQRRRWINSTVHNLMELIPMNQLCGFCCFSMRFIVFVDLLSTVVAPVTMAYIVYLIVLVALNRTVVGMLAFILIAAVYGLQAIIFIVRRKWEMIGWMILYILAMPVFTFGLPLYSFWHMDDFNWGNTRVVAGEKGKKVVVSDEGKFDPASIPRKKWDEYQAELWETQTSRGGGDDTRSEVSGYSYATKANAFSEYGGYGNSRPGSTVGAYPPMPQMGLDPRGASRMSYAGSEMLGNRQSQFGGSQFFSPEDMVGLPSDDEILSEIREILRTADLMTVTKKVVKQELERRFGVPLDAKKAYINSATEAILSGQL</sequence>
<dbReference type="Proteomes" id="UP001187682">
    <property type="component" value="Unassembled WGS sequence"/>
</dbReference>
<dbReference type="InterPro" id="IPR036961">
    <property type="entry name" value="Kinesin_motor_dom_sf"/>
</dbReference>
<dbReference type="GO" id="GO:0004100">
    <property type="term" value="F:chitin synthase activity"/>
    <property type="evidence" value="ECO:0007669"/>
    <property type="project" value="UniProtKB-EC"/>
</dbReference>
<dbReference type="InterPro" id="IPR001199">
    <property type="entry name" value="Cyt_B5-like_heme/steroid-bd"/>
</dbReference>
<dbReference type="GO" id="GO:0031505">
    <property type="term" value="P:fungal-type cell wall organization"/>
    <property type="evidence" value="ECO:0007669"/>
    <property type="project" value="TreeGrafter"/>
</dbReference>
<feature type="compositionally biased region" description="Low complexity" evidence="17">
    <location>
        <begin position="12"/>
        <end position="21"/>
    </location>
</feature>
<dbReference type="InterPro" id="IPR036037">
    <property type="entry name" value="MYSc_Myo17"/>
</dbReference>
<keyword evidence="14 16" id="KW-0009">Actin-binding</keyword>
<feature type="compositionally biased region" description="Gly residues" evidence="17">
    <location>
        <begin position="1"/>
        <end position="11"/>
    </location>
</feature>
<evidence type="ECO:0000256" key="10">
    <source>
        <dbReference type="ARBA" id="ARBA00023123"/>
    </source>
</evidence>
<comment type="similarity">
    <text evidence="16">Belongs to the TRAFAC class myosin-kinesin ATPase superfamily. Myosin family.</text>
</comment>
<dbReference type="PANTHER" id="PTHR22914">
    <property type="entry name" value="CHITIN SYNTHASE"/>
    <property type="match status" value="1"/>
</dbReference>
<feature type="transmembrane region" description="Helical" evidence="18">
    <location>
        <begin position="1587"/>
        <end position="1609"/>
    </location>
</feature>
<dbReference type="Gene3D" id="3.10.120.10">
    <property type="entry name" value="Cytochrome b5-like heme/steroid binding domain"/>
    <property type="match status" value="1"/>
</dbReference>
<keyword evidence="9 18" id="KW-1133">Transmembrane helix</keyword>
<dbReference type="Gene3D" id="3.40.850.10">
    <property type="entry name" value="Kinesin motor domain"/>
    <property type="match status" value="1"/>
</dbReference>
<comment type="catalytic activity">
    <reaction evidence="15">
        <text>[(1-&gt;4)-N-acetyl-beta-D-glucosaminyl](n) + UDP-N-acetyl-alpha-D-glucosamine = [(1-&gt;4)-N-acetyl-beta-D-glucosaminyl](n+1) + UDP + H(+)</text>
        <dbReference type="Rhea" id="RHEA:16637"/>
        <dbReference type="Rhea" id="RHEA-COMP:9593"/>
        <dbReference type="Rhea" id="RHEA-COMP:9595"/>
        <dbReference type="ChEBI" id="CHEBI:15378"/>
        <dbReference type="ChEBI" id="CHEBI:17029"/>
        <dbReference type="ChEBI" id="CHEBI:57705"/>
        <dbReference type="ChEBI" id="CHEBI:58223"/>
        <dbReference type="EC" id="2.4.1.16"/>
    </reaction>
    <physiologicalReaction direction="left-to-right" evidence="15">
        <dbReference type="Rhea" id="RHEA:16638"/>
    </physiologicalReaction>
</comment>
<dbReference type="EMBL" id="ONZQ02000014">
    <property type="protein sequence ID" value="SPO05885.1"/>
    <property type="molecule type" value="Genomic_DNA"/>
</dbReference>
<dbReference type="Pfam" id="PF00063">
    <property type="entry name" value="Myosin_head"/>
    <property type="match status" value="1"/>
</dbReference>
<keyword evidence="7 16" id="KW-0547">Nucleotide-binding</keyword>
<dbReference type="InterPro" id="IPR014876">
    <property type="entry name" value="DEK_C"/>
</dbReference>
<evidence type="ECO:0000256" key="2">
    <source>
        <dbReference type="ARBA" id="ARBA00012543"/>
    </source>
</evidence>
<evidence type="ECO:0000256" key="4">
    <source>
        <dbReference type="ARBA" id="ARBA00022676"/>
    </source>
</evidence>
<evidence type="ECO:0000256" key="17">
    <source>
        <dbReference type="SAM" id="MobiDB-lite"/>
    </source>
</evidence>
<feature type="transmembrane region" description="Helical" evidence="18">
    <location>
        <begin position="1615"/>
        <end position="1635"/>
    </location>
</feature>
<dbReference type="SMART" id="SM00242">
    <property type="entry name" value="MYSc"/>
    <property type="match status" value="1"/>
</dbReference>
<dbReference type="CDD" id="cd14879">
    <property type="entry name" value="MYSc_Myo17"/>
    <property type="match status" value="1"/>
</dbReference>
<evidence type="ECO:0000256" key="3">
    <source>
        <dbReference type="ARBA" id="ARBA00022475"/>
    </source>
</evidence>
<evidence type="ECO:0000259" key="20">
    <source>
        <dbReference type="PROSITE" id="PS51998"/>
    </source>
</evidence>
<proteinExistence type="inferred from homology"/>
<dbReference type="PROSITE" id="PS51998">
    <property type="entry name" value="DEK_C"/>
    <property type="match status" value="1"/>
</dbReference>
<dbReference type="SMART" id="SM01117">
    <property type="entry name" value="Cyt-b5"/>
    <property type="match status" value="2"/>
</dbReference>
<dbReference type="FunFam" id="1.20.58.530:FF:000017">
    <property type="entry name" value="Chitin synthase ChsE"/>
    <property type="match status" value="1"/>
</dbReference>
<evidence type="ECO:0000256" key="11">
    <source>
        <dbReference type="ARBA" id="ARBA00023136"/>
    </source>
</evidence>
<evidence type="ECO:0000256" key="9">
    <source>
        <dbReference type="ARBA" id="ARBA00022989"/>
    </source>
</evidence>
<feature type="binding site" evidence="16">
    <location>
        <begin position="102"/>
        <end position="109"/>
    </location>
    <ligand>
        <name>ATP</name>
        <dbReference type="ChEBI" id="CHEBI:30616"/>
    </ligand>
</feature>
<dbReference type="GO" id="GO:0005886">
    <property type="term" value="C:plasma membrane"/>
    <property type="evidence" value="ECO:0007669"/>
    <property type="project" value="UniProtKB-SubCell"/>
</dbReference>
<dbReference type="GO" id="GO:0003779">
    <property type="term" value="F:actin binding"/>
    <property type="evidence" value="ECO:0007669"/>
    <property type="project" value="UniProtKB-KW"/>
</dbReference>
<keyword evidence="12 16" id="KW-0505">Motor protein</keyword>
<dbReference type="Gene3D" id="1.20.120.720">
    <property type="entry name" value="Myosin VI head, motor domain, U50 subdomain"/>
    <property type="match status" value="1"/>
</dbReference>
<dbReference type="InterPro" id="IPR029044">
    <property type="entry name" value="Nucleotide-diphossugar_trans"/>
</dbReference>
<feature type="domain" description="DEK-C" evidence="20">
    <location>
        <begin position="1803"/>
        <end position="1858"/>
    </location>
</feature>